<keyword evidence="2" id="KW-0560">Oxidoreductase</keyword>
<dbReference type="SUPFAM" id="SSF51905">
    <property type="entry name" value="FAD/NAD(P)-binding domain"/>
    <property type="match status" value="1"/>
</dbReference>
<dbReference type="Gene3D" id="3.50.50.60">
    <property type="entry name" value="FAD/NAD(P)-binding domain"/>
    <property type="match status" value="1"/>
</dbReference>
<evidence type="ECO:0000313" key="2">
    <source>
        <dbReference type="EMBL" id="GAA5162125.1"/>
    </source>
</evidence>
<dbReference type="Gene3D" id="3.30.9.10">
    <property type="entry name" value="D-Amino Acid Oxidase, subunit A, domain 2"/>
    <property type="match status" value="1"/>
</dbReference>
<dbReference type="PANTHER" id="PTHR46865">
    <property type="entry name" value="OXIDOREDUCTASE-RELATED"/>
    <property type="match status" value="1"/>
</dbReference>
<organism evidence="2 3">
    <name type="scientific">Pseudonocardia eucalypti</name>
    <dbReference type="NCBI Taxonomy" id="648755"/>
    <lineage>
        <taxon>Bacteria</taxon>
        <taxon>Bacillati</taxon>
        <taxon>Actinomycetota</taxon>
        <taxon>Actinomycetes</taxon>
        <taxon>Pseudonocardiales</taxon>
        <taxon>Pseudonocardiaceae</taxon>
        <taxon>Pseudonocardia</taxon>
    </lineage>
</organism>
<sequence>MSRPGTVLVCGASVAGPALAYWLCRYGYEVTVVEQTPQLRRGLGGHAVDLFGPAVEVTEWMGVLPQVLAARTRTDLLAFERPGKPPIEVDFAELAAGISDRHVEIMRGELAAILHEATQDRARYLFGDSITAIDDHDEDIEVTFEHAPPERFDLVIGADGLHSNVRRLAFGDESAFRHYLGGYFSVFTLPTYSGPTDRMRIYTTPGKMAALHTVWQTGQARAGFFFRRATEFAYDHRDATQQRELLRHVFDGEGWEIPRLLEQMDHSPDFYLDSISQIRMRQLSKGRVCLVGDAGYSPGPAVGGGTTVALVGAYVLAGELAAARDDHAAGYAGYQREMNEFIRHSRAIGPASMRTLIPNTARQVWLAANMMRVLPRLPAAVQRRLGELQGGPARALNSITLKRYPTVR</sequence>
<dbReference type="Pfam" id="PF01494">
    <property type="entry name" value="FAD_binding_3"/>
    <property type="match status" value="1"/>
</dbReference>
<evidence type="ECO:0000259" key="1">
    <source>
        <dbReference type="Pfam" id="PF01494"/>
    </source>
</evidence>
<dbReference type="Proteomes" id="UP001428817">
    <property type="component" value="Unassembled WGS sequence"/>
</dbReference>
<reference evidence="3" key="1">
    <citation type="journal article" date="2019" name="Int. J. Syst. Evol. Microbiol.">
        <title>The Global Catalogue of Microorganisms (GCM) 10K type strain sequencing project: providing services to taxonomists for standard genome sequencing and annotation.</title>
        <authorList>
            <consortium name="The Broad Institute Genomics Platform"/>
            <consortium name="The Broad Institute Genome Sequencing Center for Infectious Disease"/>
            <person name="Wu L."/>
            <person name="Ma J."/>
        </authorList>
    </citation>
    <scope>NUCLEOTIDE SEQUENCE [LARGE SCALE GENOMIC DNA]</scope>
    <source>
        <strain evidence="3">JCM 18303</strain>
    </source>
</reference>
<gene>
    <name evidence="2" type="ORF">GCM10023321_47250</name>
</gene>
<keyword evidence="3" id="KW-1185">Reference proteome</keyword>
<dbReference type="RefSeq" id="WP_185065964.1">
    <property type="nucleotide sequence ID" value="NZ_BAABJP010000026.1"/>
</dbReference>
<proteinExistence type="predicted"/>
<accession>A0ABP9QHS2</accession>
<protein>
    <submittedName>
        <fullName evidence="2">FAD-dependent monooxygenase</fullName>
    </submittedName>
</protein>
<feature type="domain" description="FAD-binding" evidence="1">
    <location>
        <begin position="6"/>
        <end position="328"/>
    </location>
</feature>
<dbReference type="InterPro" id="IPR036188">
    <property type="entry name" value="FAD/NAD-bd_sf"/>
</dbReference>
<dbReference type="PRINTS" id="PR00420">
    <property type="entry name" value="RNGMNOXGNASE"/>
</dbReference>
<comment type="caution">
    <text evidence="2">The sequence shown here is derived from an EMBL/GenBank/DDBJ whole genome shotgun (WGS) entry which is preliminary data.</text>
</comment>
<dbReference type="InterPro" id="IPR051704">
    <property type="entry name" value="FAD_aromatic-hydroxylase"/>
</dbReference>
<dbReference type="GO" id="GO:0004497">
    <property type="term" value="F:monooxygenase activity"/>
    <property type="evidence" value="ECO:0007669"/>
    <property type="project" value="UniProtKB-KW"/>
</dbReference>
<name>A0ABP9QHS2_9PSEU</name>
<dbReference type="PANTHER" id="PTHR46865:SF2">
    <property type="entry name" value="MONOOXYGENASE"/>
    <property type="match status" value="1"/>
</dbReference>
<evidence type="ECO:0000313" key="3">
    <source>
        <dbReference type="Proteomes" id="UP001428817"/>
    </source>
</evidence>
<keyword evidence="2" id="KW-0503">Monooxygenase</keyword>
<dbReference type="InterPro" id="IPR002938">
    <property type="entry name" value="FAD-bd"/>
</dbReference>
<dbReference type="EMBL" id="BAABJP010000026">
    <property type="protein sequence ID" value="GAA5162125.1"/>
    <property type="molecule type" value="Genomic_DNA"/>
</dbReference>